<reference evidence="3" key="1">
    <citation type="journal article" date="2019" name="Int. J. Syst. Evol. Microbiol.">
        <title>The Global Catalogue of Microorganisms (GCM) 10K type strain sequencing project: providing services to taxonomists for standard genome sequencing and annotation.</title>
        <authorList>
            <consortium name="The Broad Institute Genomics Platform"/>
            <consortium name="The Broad Institute Genome Sequencing Center for Infectious Disease"/>
            <person name="Wu L."/>
            <person name="Ma J."/>
        </authorList>
    </citation>
    <scope>NUCLEOTIDE SEQUENCE [LARGE SCALE GENOMIC DNA]</scope>
    <source>
        <strain evidence="3">CECT 8531</strain>
    </source>
</reference>
<dbReference type="EMBL" id="JBHSDH010000012">
    <property type="protein sequence ID" value="MFC4291591.1"/>
    <property type="molecule type" value="Genomic_DNA"/>
</dbReference>
<dbReference type="RefSeq" id="WP_381421570.1">
    <property type="nucleotide sequence ID" value="NZ_JBHSDH010000012.1"/>
</dbReference>
<proteinExistence type="predicted"/>
<feature type="region of interest" description="Disordered" evidence="1">
    <location>
        <begin position="1"/>
        <end position="26"/>
    </location>
</feature>
<comment type="caution">
    <text evidence="2">The sequence shown here is derived from an EMBL/GenBank/DDBJ whole genome shotgun (WGS) entry which is preliminary data.</text>
</comment>
<keyword evidence="3" id="KW-1185">Reference proteome</keyword>
<accession>A0ABV8RE20</accession>
<sequence length="80" mass="8166">MIAKPDELPQHPACGTGGGDHLKDGDIVQLSGDGDAGALGAFGFCQTLTPIGKGAGAFKPRKDAVGRFIQKVLSDTFKPA</sequence>
<dbReference type="Proteomes" id="UP001595887">
    <property type="component" value="Unassembled WGS sequence"/>
</dbReference>
<protein>
    <submittedName>
        <fullName evidence="2">Uncharacterized protein</fullName>
    </submittedName>
</protein>
<organism evidence="2 3">
    <name type="scientific">Sphingorhabdus arenilitoris</name>
    <dbReference type="NCBI Taxonomy" id="1490041"/>
    <lineage>
        <taxon>Bacteria</taxon>
        <taxon>Pseudomonadati</taxon>
        <taxon>Pseudomonadota</taxon>
        <taxon>Alphaproteobacteria</taxon>
        <taxon>Sphingomonadales</taxon>
        <taxon>Sphingomonadaceae</taxon>
        <taxon>Sphingorhabdus</taxon>
    </lineage>
</organism>
<name>A0ABV8RE20_9SPHN</name>
<evidence type="ECO:0000256" key="1">
    <source>
        <dbReference type="SAM" id="MobiDB-lite"/>
    </source>
</evidence>
<evidence type="ECO:0000313" key="2">
    <source>
        <dbReference type="EMBL" id="MFC4291591.1"/>
    </source>
</evidence>
<evidence type="ECO:0000313" key="3">
    <source>
        <dbReference type="Proteomes" id="UP001595887"/>
    </source>
</evidence>
<gene>
    <name evidence="2" type="ORF">ACFOWX_04090</name>
</gene>